<dbReference type="PANTHER" id="PTHR42637">
    <property type="entry name" value="TRNA-(MS[2]IO[6]A)-HYDROXYLASE"/>
    <property type="match status" value="1"/>
</dbReference>
<dbReference type="Proteomes" id="UP000194450">
    <property type="component" value="Unassembled WGS sequence"/>
</dbReference>
<proteinExistence type="predicted"/>
<evidence type="ECO:0000313" key="1">
    <source>
        <dbReference type="EMBL" id="SMQ63089.1"/>
    </source>
</evidence>
<dbReference type="PIRSF" id="PIRSF020736">
    <property type="entry name" value="MiaE"/>
    <property type="match status" value="1"/>
</dbReference>
<dbReference type="InterPro" id="IPR009078">
    <property type="entry name" value="Ferritin-like_SF"/>
</dbReference>
<gene>
    <name evidence="1" type="ORF">SAMN06297229_0804</name>
</gene>
<dbReference type="InterPro" id="IPR010386">
    <property type="entry name" value="tRNA-Hydrxlase_MiaE"/>
</dbReference>
<dbReference type="RefSeq" id="WP_086433955.1">
    <property type="nucleotide sequence ID" value="NZ_FXWH01000001.1"/>
</dbReference>
<dbReference type="OrthoDB" id="9802518at2"/>
<dbReference type="Pfam" id="PF06175">
    <property type="entry name" value="MiaE"/>
    <property type="match status" value="1"/>
</dbReference>
<evidence type="ECO:0000313" key="2">
    <source>
        <dbReference type="Proteomes" id="UP000194450"/>
    </source>
</evidence>
<dbReference type="AlphaFoldDB" id="A0A1Y6EL82"/>
<dbReference type="InterPro" id="IPR012347">
    <property type="entry name" value="Ferritin-like"/>
</dbReference>
<reference evidence="2" key="1">
    <citation type="submission" date="2017-04" db="EMBL/GenBank/DDBJ databases">
        <authorList>
            <person name="Varghese N."/>
            <person name="Submissions S."/>
        </authorList>
    </citation>
    <scope>NUCLEOTIDE SEQUENCE [LARGE SCALE GENOMIC DNA]</scope>
</reference>
<protein>
    <submittedName>
        <fullName evidence="1">tRNA-(Ms[2]io[6]A)-hydroxylase</fullName>
    </submittedName>
</protein>
<dbReference type="NCBIfam" id="NF047790">
    <property type="entry name" value="tRNAmsioHdxaseMiaE"/>
    <property type="match status" value="1"/>
</dbReference>
<sequence>MISSRTEIDTLTQPIQRFLGCPTPPQWIEAACRSENLPVLLVDHLICELKAAQSAVYILRRYVTDTESSNKLLELLKPYEDFIYRKLDNSEFLTTQSFSKSDLLLAPATSEQQQIMMDKMVLLIKEELHHFRQVLELMAHYQVPYENISASRYANGLLKYVRTSEPAKQIDKLICGAFIEARSCERFAALVPHVDTRLAKFYTSLLRSEARHFEDYLLLAEAVAGADISARVALFRATEAELIQSTDHEFRFHSGPVT</sequence>
<dbReference type="EMBL" id="FXWH01000001">
    <property type="protein sequence ID" value="SMQ63089.1"/>
    <property type="molecule type" value="Genomic_DNA"/>
</dbReference>
<dbReference type="PANTHER" id="PTHR42637:SF1">
    <property type="entry name" value="TRNA 2-(METHYLSULFANYL)-N(6)-ISOPENTENYLADENOSINE(37) HYDROXYLASE"/>
    <property type="match status" value="1"/>
</dbReference>
<dbReference type="GO" id="GO:0006400">
    <property type="term" value="P:tRNA modification"/>
    <property type="evidence" value="ECO:0007669"/>
    <property type="project" value="InterPro"/>
</dbReference>
<organism evidence="1 2">
    <name type="scientific">Pseudidiomarina planktonica</name>
    <dbReference type="NCBI Taxonomy" id="1323738"/>
    <lineage>
        <taxon>Bacteria</taxon>
        <taxon>Pseudomonadati</taxon>
        <taxon>Pseudomonadota</taxon>
        <taxon>Gammaproteobacteria</taxon>
        <taxon>Alteromonadales</taxon>
        <taxon>Idiomarinaceae</taxon>
        <taxon>Pseudidiomarina</taxon>
    </lineage>
</organism>
<name>A0A1Y6EL82_9GAMM</name>
<keyword evidence="2" id="KW-1185">Reference proteome</keyword>
<accession>A0A1Y6EL82</accession>
<dbReference type="Gene3D" id="1.20.1260.10">
    <property type="match status" value="1"/>
</dbReference>
<dbReference type="SUPFAM" id="SSF47240">
    <property type="entry name" value="Ferritin-like"/>
    <property type="match status" value="1"/>
</dbReference>
<dbReference type="GO" id="GO:0045301">
    <property type="term" value="F:tRNA 2-(methylsulfanyl)-N(6)-isopentenyladenosine(37) hydroxylase activity"/>
    <property type="evidence" value="ECO:0007669"/>
    <property type="project" value="InterPro"/>
</dbReference>